<feature type="transmembrane region" description="Helical" evidence="1">
    <location>
        <begin position="12"/>
        <end position="31"/>
    </location>
</feature>
<keyword evidence="1" id="KW-0472">Membrane</keyword>
<reference evidence="2" key="1">
    <citation type="journal article" date="2020" name="Nature">
        <title>Giant virus diversity and host interactions through global metagenomics.</title>
        <authorList>
            <person name="Schulz F."/>
            <person name="Roux S."/>
            <person name="Paez-Espino D."/>
            <person name="Jungbluth S."/>
            <person name="Walsh D.A."/>
            <person name="Denef V.J."/>
            <person name="McMahon K.D."/>
            <person name="Konstantinidis K.T."/>
            <person name="Eloe-Fadrosh E.A."/>
            <person name="Kyrpides N.C."/>
            <person name="Woyke T."/>
        </authorList>
    </citation>
    <scope>NUCLEOTIDE SEQUENCE</scope>
    <source>
        <strain evidence="2">GVMAG-S-ERX555907-102</strain>
    </source>
</reference>
<proteinExistence type="predicted"/>
<feature type="transmembrane region" description="Helical" evidence="1">
    <location>
        <begin position="95"/>
        <end position="120"/>
    </location>
</feature>
<evidence type="ECO:0000313" key="2">
    <source>
        <dbReference type="EMBL" id="QHU22308.1"/>
    </source>
</evidence>
<feature type="transmembrane region" description="Helical" evidence="1">
    <location>
        <begin position="58"/>
        <end position="75"/>
    </location>
</feature>
<dbReference type="AlphaFoldDB" id="A0A6C0L174"/>
<name>A0A6C0L174_9ZZZZ</name>
<accession>A0A6C0L174</accession>
<dbReference type="EMBL" id="MN741005">
    <property type="protein sequence ID" value="QHU22308.1"/>
    <property type="molecule type" value="Genomic_DNA"/>
</dbReference>
<feature type="transmembrane region" description="Helical" evidence="1">
    <location>
        <begin position="141"/>
        <end position="161"/>
    </location>
</feature>
<organism evidence="2">
    <name type="scientific">viral metagenome</name>
    <dbReference type="NCBI Taxonomy" id="1070528"/>
    <lineage>
        <taxon>unclassified sequences</taxon>
        <taxon>metagenomes</taxon>
        <taxon>organismal metagenomes</taxon>
    </lineage>
</organism>
<sequence length="171" mass="20062">MAPFQISNSKLFYTFLSVFSLGILIKIYDYLNKLENCDCYNDAQVYNKLKINIEFLKAYQIFEMFLVIMLLYILFSVDDLTNVPKIHSPFSATFLTTAIIMLLAFVSGYITYNVFLLFALSKSRCKCIDKWQKYFVYVQGIMSSVTFLRILFLLLLVFVLLTPYSNWSLKR</sequence>
<keyword evidence="1" id="KW-0812">Transmembrane</keyword>
<keyword evidence="1" id="KW-1133">Transmembrane helix</keyword>
<protein>
    <submittedName>
        <fullName evidence="2">Uncharacterized protein</fullName>
    </submittedName>
</protein>
<evidence type="ECO:0000256" key="1">
    <source>
        <dbReference type="SAM" id="Phobius"/>
    </source>
</evidence>